<gene>
    <name evidence="2" type="ORF">CRE_10562</name>
</gene>
<evidence type="ECO:0000313" key="3">
    <source>
        <dbReference type="Proteomes" id="UP000008281"/>
    </source>
</evidence>
<dbReference type="InParanoid" id="E3N799"/>
<dbReference type="eggNOG" id="ENOG502TGEZ">
    <property type="taxonomic scope" value="Eukaryota"/>
</dbReference>
<feature type="region of interest" description="Disordered" evidence="1">
    <location>
        <begin position="174"/>
        <end position="198"/>
    </location>
</feature>
<sequence>MPYDSALKRYHKLLLKRRQWTTKIGRILASTTPMTPSTVIPTTTTTTEAPTTTTTKKMPKSLKSIYSTIIPKTSTTTEEPTTEAPTTTTQATPRVTPRLVGKPRGTFKPHGTRKGWRMWKKVTPKYAGKLSVTTTEAPASTTITTTGTQHLCLDRGVKAVRQSAENSVTHFNYGPQQPPPPQPVGQIPYHHQHHHHPAVHRYTPGPMNEQIGRLFEKAVADAADQKTQQQIQQVQQQIIASRP</sequence>
<proteinExistence type="predicted"/>
<evidence type="ECO:0000313" key="2">
    <source>
        <dbReference type="EMBL" id="EFO88451.1"/>
    </source>
</evidence>
<feature type="compositionally biased region" description="Low complexity" evidence="1">
    <location>
        <begin position="35"/>
        <end position="55"/>
    </location>
</feature>
<dbReference type="Proteomes" id="UP000008281">
    <property type="component" value="Unassembled WGS sequence"/>
</dbReference>
<organism evidence="3">
    <name type="scientific">Caenorhabditis remanei</name>
    <name type="common">Caenorhabditis vulgaris</name>
    <dbReference type="NCBI Taxonomy" id="31234"/>
    <lineage>
        <taxon>Eukaryota</taxon>
        <taxon>Metazoa</taxon>
        <taxon>Ecdysozoa</taxon>
        <taxon>Nematoda</taxon>
        <taxon>Chromadorea</taxon>
        <taxon>Rhabditida</taxon>
        <taxon>Rhabditina</taxon>
        <taxon>Rhabditomorpha</taxon>
        <taxon>Rhabditoidea</taxon>
        <taxon>Rhabditidae</taxon>
        <taxon>Peloderinae</taxon>
        <taxon>Caenorhabditis</taxon>
    </lineage>
</organism>
<dbReference type="AlphaFoldDB" id="E3N799"/>
<feature type="compositionally biased region" description="Basic residues" evidence="1">
    <location>
        <begin position="105"/>
        <end position="115"/>
    </location>
</feature>
<dbReference type="HOGENOM" id="CLU_1143467_0_0_1"/>
<accession>E3N799</accession>
<feature type="region of interest" description="Disordered" evidence="1">
    <location>
        <begin position="35"/>
        <end position="58"/>
    </location>
</feature>
<dbReference type="OrthoDB" id="5846958at2759"/>
<keyword evidence="3" id="KW-1185">Reference proteome</keyword>
<reference evidence="2" key="1">
    <citation type="submission" date="2007-07" db="EMBL/GenBank/DDBJ databases">
        <title>PCAP assembly of the Caenorhabditis remanei genome.</title>
        <authorList>
            <consortium name="The Caenorhabditis remanei Sequencing Consortium"/>
            <person name="Wilson R.K."/>
        </authorList>
    </citation>
    <scope>NUCLEOTIDE SEQUENCE [LARGE SCALE GENOMIC DNA]</scope>
    <source>
        <strain evidence="2">PB4641</strain>
    </source>
</reference>
<dbReference type="EMBL" id="DS268546">
    <property type="protein sequence ID" value="EFO88451.1"/>
    <property type="molecule type" value="Genomic_DNA"/>
</dbReference>
<dbReference type="STRING" id="31234.E3N799"/>
<dbReference type="FunCoup" id="E3N799">
    <property type="interactions" value="1764"/>
</dbReference>
<protein>
    <submittedName>
        <fullName evidence="2">Uncharacterized protein</fullName>
    </submittedName>
</protein>
<name>E3N799_CAERE</name>
<evidence type="ECO:0000256" key="1">
    <source>
        <dbReference type="SAM" id="MobiDB-lite"/>
    </source>
</evidence>
<feature type="region of interest" description="Disordered" evidence="1">
    <location>
        <begin position="96"/>
        <end position="115"/>
    </location>
</feature>